<protein>
    <submittedName>
        <fullName evidence="2">Uncharacterized protein</fullName>
    </submittedName>
</protein>
<accession>A0A3B0SJB3</accession>
<feature type="region of interest" description="Disordered" evidence="1">
    <location>
        <begin position="34"/>
        <end position="53"/>
    </location>
</feature>
<sequence>PVAGEQPSPPVTAPIVVEEPEGTDALPATALVYDPLGDGTESDDTVDNAIDGDRSTSWSTEAYSRPIRDIKEGVGIVLDVAGTPGAIYITGTAGTTYLIGWSEAVPDDPRDWSHIARGTLQAAEVRMQLPLRGGGLWRLWLTDLPEQQDGSYRAEIRDVSFTP</sequence>
<organism evidence="2">
    <name type="scientific">hydrothermal vent metagenome</name>
    <dbReference type="NCBI Taxonomy" id="652676"/>
    <lineage>
        <taxon>unclassified sequences</taxon>
        <taxon>metagenomes</taxon>
        <taxon>ecological metagenomes</taxon>
    </lineage>
</organism>
<proteinExistence type="predicted"/>
<reference evidence="2" key="1">
    <citation type="submission" date="2018-06" db="EMBL/GenBank/DDBJ databases">
        <authorList>
            <person name="Zhirakovskaya E."/>
        </authorList>
    </citation>
    <scope>NUCLEOTIDE SEQUENCE</scope>
</reference>
<dbReference type="EMBL" id="UOEI01000391">
    <property type="protein sequence ID" value="VAW04293.1"/>
    <property type="molecule type" value="Genomic_DNA"/>
</dbReference>
<feature type="non-terminal residue" evidence="2">
    <location>
        <position position="1"/>
    </location>
</feature>
<name>A0A3B0SJB3_9ZZZZ</name>
<dbReference type="AlphaFoldDB" id="A0A3B0SJB3"/>
<evidence type="ECO:0000313" key="2">
    <source>
        <dbReference type="EMBL" id="VAW04293.1"/>
    </source>
</evidence>
<evidence type="ECO:0000256" key="1">
    <source>
        <dbReference type="SAM" id="MobiDB-lite"/>
    </source>
</evidence>
<gene>
    <name evidence="2" type="ORF">MNBD_ACTINO01-1537</name>
</gene>